<gene>
    <name evidence="1" type="ORF">S01H4_67473</name>
</gene>
<reference evidence="1" key="1">
    <citation type="journal article" date="2014" name="Front. Microbiol.">
        <title>High frequency of phylogenetically diverse reductive dehalogenase-homologous genes in deep subseafloor sedimentary metagenomes.</title>
        <authorList>
            <person name="Kawai M."/>
            <person name="Futagami T."/>
            <person name="Toyoda A."/>
            <person name="Takaki Y."/>
            <person name="Nishi S."/>
            <person name="Hori S."/>
            <person name="Arai W."/>
            <person name="Tsubouchi T."/>
            <person name="Morono Y."/>
            <person name="Uchiyama I."/>
            <person name="Ito T."/>
            <person name="Fujiyama A."/>
            <person name="Inagaki F."/>
            <person name="Takami H."/>
        </authorList>
    </citation>
    <scope>NUCLEOTIDE SEQUENCE</scope>
    <source>
        <strain evidence="1">Expedition CK06-06</strain>
    </source>
</reference>
<feature type="non-terminal residue" evidence="1">
    <location>
        <position position="1"/>
    </location>
</feature>
<feature type="non-terminal residue" evidence="1">
    <location>
        <position position="30"/>
    </location>
</feature>
<protein>
    <submittedName>
        <fullName evidence="1">Uncharacterized protein</fullName>
    </submittedName>
</protein>
<dbReference type="EMBL" id="BART01042475">
    <property type="protein sequence ID" value="GAH23435.1"/>
    <property type="molecule type" value="Genomic_DNA"/>
</dbReference>
<proteinExistence type="predicted"/>
<dbReference type="AlphaFoldDB" id="X1ET02"/>
<name>X1ET02_9ZZZZ</name>
<comment type="caution">
    <text evidence="1">The sequence shown here is derived from an EMBL/GenBank/DDBJ whole genome shotgun (WGS) entry which is preliminary data.</text>
</comment>
<accession>X1ET02</accession>
<sequence length="30" mass="3710">DKCIDNYFNNIYLPWVRGDDSKKQEIESRY</sequence>
<evidence type="ECO:0000313" key="1">
    <source>
        <dbReference type="EMBL" id="GAH23435.1"/>
    </source>
</evidence>
<organism evidence="1">
    <name type="scientific">marine sediment metagenome</name>
    <dbReference type="NCBI Taxonomy" id="412755"/>
    <lineage>
        <taxon>unclassified sequences</taxon>
        <taxon>metagenomes</taxon>
        <taxon>ecological metagenomes</taxon>
    </lineage>
</organism>